<dbReference type="Proteomes" id="UP000299102">
    <property type="component" value="Unassembled WGS sequence"/>
</dbReference>
<dbReference type="EMBL" id="BGZK01000605">
    <property type="protein sequence ID" value="GBP52530.1"/>
    <property type="molecule type" value="Genomic_DNA"/>
</dbReference>
<organism evidence="2 3">
    <name type="scientific">Eumeta variegata</name>
    <name type="common">Bagworm moth</name>
    <name type="synonym">Eumeta japonica</name>
    <dbReference type="NCBI Taxonomy" id="151549"/>
    <lineage>
        <taxon>Eukaryota</taxon>
        <taxon>Metazoa</taxon>
        <taxon>Ecdysozoa</taxon>
        <taxon>Arthropoda</taxon>
        <taxon>Hexapoda</taxon>
        <taxon>Insecta</taxon>
        <taxon>Pterygota</taxon>
        <taxon>Neoptera</taxon>
        <taxon>Endopterygota</taxon>
        <taxon>Lepidoptera</taxon>
        <taxon>Glossata</taxon>
        <taxon>Ditrysia</taxon>
        <taxon>Tineoidea</taxon>
        <taxon>Psychidae</taxon>
        <taxon>Oiketicinae</taxon>
        <taxon>Eumeta</taxon>
    </lineage>
</organism>
<feature type="region of interest" description="Disordered" evidence="1">
    <location>
        <begin position="134"/>
        <end position="177"/>
    </location>
</feature>
<evidence type="ECO:0000256" key="1">
    <source>
        <dbReference type="SAM" id="MobiDB-lite"/>
    </source>
</evidence>
<protein>
    <submittedName>
        <fullName evidence="2">Uncharacterized protein</fullName>
    </submittedName>
</protein>
<accession>A0A4C1WNU4</accession>
<comment type="caution">
    <text evidence="2">The sequence shown here is derived from an EMBL/GenBank/DDBJ whole genome shotgun (WGS) entry which is preliminary data.</text>
</comment>
<evidence type="ECO:0000313" key="3">
    <source>
        <dbReference type="Proteomes" id="UP000299102"/>
    </source>
</evidence>
<gene>
    <name evidence="2" type="ORF">EVAR_39052_1</name>
</gene>
<sequence length="282" mass="31114">MRESDFCDVRFQVYNNSNTLLDLDQPRDHLRVLDRHGSRDQNWDQVRDPGEQVPRCSVSAVNVVVYSIKLSRSRCDSNDTSIGEYNTCSVILIYSKNFVRGRSAQTFLKYRIYLDIKRKVSRVKRCRARATTPLRRRRPGGGCPPALMKSAARAAPPAPSRPPARGRRLSPVSREPRSRLNTCTARYTLRENHFSANTRVTKSEESLNATTGNGRIGGGGCGAGGVGRADAGFVRAAYYAPRRDAVAAPRAASAAAPPPPRPIACALRFITFMFIPVSGIHP</sequence>
<proteinExistence type="predicted"/>
<keyword evidence="3" id="KW-1185">Reference proteome</keyword>
<dbReference type="AlphaFoldDB" id="A0A4C1WNU4"/>
<evidence type="ECO:0000313" key="2">
    <source>
        <dbReference type="EMBL" id="GBP52530.1"/>
    </source>
</evidence>
<feature type="compositionally biased region" description="Low complexity" evidence="1">
    <location>
        <begin position="144"/>
        <end position="155"/>
    </location>
</feature>
<reference evidence="2 3" key="1">
    <citation type="journal article" date="2019" name="Commun. Biol.">
        <title>The bagworm genome reveals a unique fibroin gene that provides high tensile strength.</title>
        <authorList>
            <person name="Kono N."/>
            <person name="Nakamura H."/>
            <person name="Ohtoshi R."/>
            <person name="Tomita M."/>
            <person name="Numata K."/>
            <person name="Arakawa K."/>
        </authorList>
    </citation>
    <scope>NUCLEOTIDE SEQUENCE [LARGE SCALE GENOMIC DNA]</scope>
</reference>
<name>A0A4C1WNU4_EUMVA</name>